<keyword evidence="6 16" id="KW-0808">Transferase</keyword>
<proteinExistence type="inferred from homology"/>
<dbReference type="Gene3D" id="2.80.10.50">
    <property type="match status" value="1"/>
</dbReference>
<keyword evidence="13" id="KW-0472">Membrane</keyword>
<evidence type="ECO:0000256" key="12">
    <source>
        <dbReference type="ARBA" id="ARBA00023034"/>
    </source>
</evidence>
<keyword evidence="10" id="KW-0735">Signal-anchor</keyword>
<evidence type="ECO:0000256" key="3">
    <source>
        <dbReference type="ARBA" id="ARBA00004922"/>
    </source>
</evidence>
<dbReference type="Pfam" id="PF00652">
    <property type="entry name" value="Ricin_B_lectin"/>
    <property type="match status" value="1"/>
</dbReference>
<dbReference type="InterPro" id="IPR029044">
    <property type="entry name" value="Nucleotide-diphossugar_trans"/>
</dbReference>
<evidence type="ECO:0000259" key="17">
    <source>
        <dbReference type="SMART" id="SM00458"/>
    </source>
</evidence>
<evidence type="ECO:0000256" key="11">
    <source>
        <dbReference type="ARBA" id="ARBA00022989"/>
    </source>
</evidence>
<keyword evidence="11" id="KW-1133">Transmembrane helix</keyword>
<keyword evidence="19" id="KW-1185">Reference proteome</keyword>
<evidence type="ECO:0000256" key="8">
    <source>
        <dbReference type="ARBA" id="ARBA00022723"/>
    </source>
</evidence>
<dbReference type="GO" id="GO:0000139">
    <property type="term" value="C:Golgi membrane"/>
    <property type="evidence" value="ECO:0007669"/>
    <property type="project" value="UniProtKB-SubCell"/>
</dbReference>
<dbReference type="EC" id="2.4.1.-" evidence="16"/>
<keyword evidence="7" id="KW-0812">Transmembrane</keyword>
<dbReference type="GO" id="GO:0030246">
    <property type="term" value="F:carbohydrate binding"/>
    <property type="evidence" value="ECO:0007669"/>
    <property type="project" value="UniProtKB-KW"/>
</dbReference>
<keyword evidence="12 16" id="KW-0333">Golgi apparatus</keyword>
<comment type="pathway">
    <text evidence="3 16">Protein modification; protein glycosylation.</text>
</comment>
<evidence type="ECO:0000256" key="1">
    <source>
        <dbReference type="ARBA" id="ARBA00001936"/>
    </source>
</evidence>
<comment type="caution">
    <text evidence="18">The sequence shown here is derived from an EMBL/GenBank/DDBJ whole genome shotgun (WGS) entry which is preliminary data.</text>
</comment>
<dbReference type="EMBL" id="JARKIK010000037">
    <property type="protein sequence ID" value="KAK8739376.1"/>
    <property type="molecule type" value="Genomic_DNA"/>
</dbReference>
<dbReference type="PANTHER" id="PTHR11675">
    <property type="entry name" value="N-ACETYLGALACTOSAMINYLTRANSFERASE"/>
    <property type="match status" value="1"/>
</dbReference>
<dbReference type="Pfam" id="PF00535">
    <property type="entry name" value="Glycos_transf_2"/>
    <property type="match status" value="1"/>
</dbReference>
<evidence type="ECO:0000256" key="13">
    <source>
        <dbReference type="ARBA" id="ARBA00023136"/>
    </source>
</evidence>
<keyword evidence="5 16" id="KW-0328">Glycosyltransferase</keyword>
<protein>
    <recommendedName>
        <fullName evidence="16">Polypeptide N-acetylgalactosaminyltransferase</fullName>
        <ecNumber evidence="16">2.4.1.-</ecNumber>
    </recommendedName>
    <alternativeName>
        <fullName evidence="16">Protein-UDP acetylgalactosaminyltransferase</fullName>
    </alternativeName>
</protein>
<evidence type="ECO:0000256" key="15">
    <source>
        <dbReference type="ARBA" id="ARBA00023211"/>
    </source>
</evidence>
<evidence type="ECO:0000256" key="7">
    <source>
        <dbReference type="ARBA" id="ARBA00022692"/>
    </source>
</evidence>
<dbReference type="InterPro" id="IPR045885">
    <property type="entry name" value="GalNAc-T"/>
</dbReference>
<evidence type="ECO:0000256" key="5">
    <source>
        <dbReference type="ARBA" id="ARBA00022676"/>
    </source>
</evidence>
<keyword evidence="14 16" id="KW-1015">Disulfide bond</keyword>
<dbReference type="FunFam" id="3.90.550.10:FF:000021">
    <property type="entry name" value="Polypeptide N-acetylgalactosaminyltransferase"/>
    <property type="match status" value="1"/>
</dbReference>
<comment type="cofactor">
    <cofactor evidence="1 16">
        <name>Mn(2+)</name>
        <dbReference type="ChEBI" id="CHEBI:29035"/>
    </cofactor>
</comment>
<dbReference type="CDD" id="cd02510">
    <property type="entry name" value="pp-GalNAc-T"/>
    <property type="match status" value="1"/>
</dbReference>
<dbReference type="CDD" id="cd23459">
    <property type="entry name" value="beta-trefoil_Ricin_Pgant1-like"/>
    <property type="match status" value="1"/>
</dbReference>
<dbReference type="InterPro" id="IPR000772">
    <property type="entry name" value="Ricin_B_lectin"/>
</dbReference>
<feature type="non-terminal residue" evidence="18">
    <location>
        <position position="1"/>
    </location>
</feature>
<evidence type="ECO:0000256" key="6">
    <source>
        <dbReference type="ARBA" id="ARBA00022679"/>
    </source>
</evidence>
<keyword evidence="15 16" id="KW-0464">Manganese</keyword>
<dbReference type="PROSITE" id="PS50231">
    <property type="entry name" value="RICIN_B_LECTIN"/>
    <property type="match status" value="1"/>
</dbReference>
<gene>
    <name evidence="18" type="ORF">OTU49_003604</name>
</gene>
<feature type="domain" description="Ricin B lectin" evidence="17">
    <location>
        <begin position="314"/>
        <end position="442"/>
    </location>
</feature>
<dbReference type="SUPFAM" id="SSF50370">
    <property type="entry name" value="Ricin B-like lectins"/>
    <property type="match status" value="1"/>
</dbReference>
<comment type="subcellular location">
    <subcellularLocation>
        <location evidence="2 16">Golgi apparatus membrane</location>
        <topology evidence="2 16">Single-pass type II membrane protein</topology>
    </subcellularLocation>
</comment>
<dbReference type="AlphaFoldDB" id="A0AAW0X4T0"/>
<evidence type="ECO:0000256" key="4">
    <source>
        <dbReference type="ARBA" id="ARBA00005680"/>
    </source>
</evidence>
<dbReference type="SUPFAM" id="SSF53448">
    <property type="entry name" value="Nucleotide-diphospho-sugar transferases"/>
    <property type="match status" value="1"/>
</dbReference>
<evidence type="ECO:0000256" key="10">
    <source>
        <dbReference type="ARBA" id="ARBA00022968"/>
    </source>
</evidence>
<evidence type="ECO:0000313" key="19">
    <source>
        <dbReference type="Proteomes" id="UP001445076"/>
    </source>
</evidence>
<dbReference type="GO" id="GO:0046872">
    <property type="term" value="F:metal ion binding"/>
    <property type="evidence" value="ECO:0007669"/>
    <property type="project" value="UniProtKB-KW"/>
</dbReference>
<dbReference type="Gene3D" id="3.90.550.10">
    <property type="entry name" value="Spore Coat Polysaccharide Biosynthesis Protein SpsA, Chain A"/>
    <property type="match status" value="1"/>
</dbReference>
<organism evidence="18 19">
    <name type="scientific">Cherax quadricarinatus</name>
    <name type="common">Australian red claw crayfish</name>
    <dbReference type="NCBI Taxonomy" id="27406"/>
    <lineage>
        <taxon>Eukaryota</taxon>
        <taxon>Metazoa</taxon>
        <taxon>Ecdysozoa</taxon>
        <taxon>Arthropoda</taxon>
        <taxon>Crustacea</taxon>
        <taxon>Multicrustacea</taxon>
        <taxon>Malacostraca</taxon>
        <taxon>Eumalacostraca</taxon>
        <taxon>Eucarida</taxon>
        <taxon>Decapoda</taxon>
        <taxon>Pleocyemata</taxon>
        <taxon>Astacidea</taxon>
        <taxon>Parastacoidea</taxon>
        <taxon>Parastacidae</taxon>
        <taxon>Cherax</taxon>
    </lineage>
</organism>
<evidence type="ECO:0000256" key="14">
    <source>
        <dbReference type="ARBA" id="ARBA00023157"/>
    </source>
</evidence>
<keyword evidence="9 16" id="KW-0430">Lectin</keyword>
<dbReference type="InterPro" id="IPR035992">
    <property type="entry name" value="Ricin_B-like_lectins"/>
</dbReference>
<evidence type="ECO:0000313" key="18">
    <source>
        <dbReference type="EMBL" id="KAK8739376.1"/>
    </source>
</evidence>
<dbReference type="PANTHER" id="PTHR11675:SF43">
    <property type="entry name" value="POLYPEPTIDE N-ACETYLGALACTOSAMINYLTRANSFERASE 1"/>
    <property type="match status" value="1"/>
</dbReference>
<dbReference type="Proteomes" id="UP001445076">
    <property type="component" value="Unassembled WGS sequence"/>
</dbReference>
<dbReference type="GO" id="GO:0006493">
    <property type="term" value="P:protein O-linked glycosylation"/>
    <property type="evidence" value="ECO:0007669"/>
    <property type="project" value="TreeGrafter"/>
</dbReference>
<evidence type="ECO:0000256" key="16">
    <source>
        <dbReference type="RuleBase" id="RU361242"/>
    </source>
</evidence>
<accession>A0AAW0X4T0</accession>
<keyword evidence="8" id="KW-0479">Metal-binding</keyword>
<name>A0AAW0X4T0_CHEQU</name>
<evidence type="ECO:0000256" key="9">
    <source>
        <dbReference type="ARBA" id="ARBA00022734"/>
    </source>
</evidence>
<dbReference type="SMART" id="SM00458">
    <property type="entry name" value="RICIN"/>
    <property type="match status" value="1"/>
</dbReference>
<reference evidence="18 19" key="1">
    <citation type="journal article" date="2024" name="BMC Genomics">
        <title>Genome assembly of redclaw crayfish (Cherax quadricarinatus) provides insights into its immune adaptation and hypoxia tolerance.</title>
        <authorList>
            <person name="Liu Z."/>
            <person name="Zheng J."/>
            <person name="Li H."/>
            <person name="Fang K."/>
            <person name="Wang S."/>
            <person name="He J."/>
            <person name="Zhou D."/>
            <person name="Weng S."/>
            <person name="Chi M."/>
            <person name="Gu Z."/>
            <person name="He J."/>
            <person name="Li F."/>
            <person name="Wang M."/>
        </authorList>
    </citation>
    <scope>NUCLEOTIDE SEQUENCE [LARGE SCALE GENOMIC DNA]</scope>
    <source>
        <strain evidence="18">ZL_2023a</strain>
    </source>
</reference>
<dbReference type="GO" id="GO:0004653">
    <property type="term" value="F:polypeptide N-acetylgalactosaminyltransferase activity"/>
    <property type="evidence" value="ECO:0007669"/>
    <property type="project" value="UniProtKB-ARBA"/>
</dbReference>
<dbReference type="InterPro" id="IPR001173">
    <property type="entry name" value="Glyco_trans_2-like"/>
</dbReference>
<sequence>VIIIFTNEAWSPLLRTIWSVITRSPARYLKEIVLVDDFSDRAELGEKLDLYLKYRLPPMVKLVRLKQRHGLIRARLAGARAATGDVLIFLDSHCETNDKWMEPLLQRIKESRSAVLVPIIDVIDDKTLEYYHGNGRYFQVGGFTWSGHFTWIDISTEEQRRRGSPVGPTRSPTMAGGLFAINRNYFWEIGSYDDGMDVWGGENLEMSFRVWMCGGTLETIPCSRVGHIFRSFHPYTFPGNKDTHGLNTARLAETWMDGYKRLFYLYRPELEHSDYGDVSERKELRNRLQCKSFKWYLDNIYPQKFILDEDATAYGRLRNNATKPDICFDNLQRNEKSPYNMGLYSCHTFMASSQFMSLSKTGELRREEVCAEVPTFFLQSTEKVRMSHCHGQRGNQEWLLTQTGHIVHKATTKCLDRGDKQSMDDVFVTDCANSRTQQWWFDHYNLSY</sequence>
<comment type="similarity">
    <text evidence="4 16">Belongs to the glycosyltransferase 2 family. GalNAc-T subfamily.</text>
</comment>
<evidence type="ECO:0000256" key="2">
    <source>
        <dbReference type="ARBA" id="ARBA00004323"/>
    </source>
</evidence>